<feature type="domain" description="C-JID" evidence="3">
    <location>
        <begin position="78"/>
        <end position="217"/>
    </location>
</feature>
<reference evidence="4 5" key="1">
    <citation type="journal article" date="2021" name="bioRxiv">
        <title>Chromosome-scale and haplotype-resolved genome assembly of a tetraploid potato cultivar.</title>
        <authorList>
            <person name="Sun H."/>
            <person name="Jiao W.-B."/>
            <person name="Krause K."/>
            <person name="Campoy J.A."/>
            <person name="Goel M."/>
            <person name="Folz-Donahue K."/>
            <person name="Kukat C."/>
            <person name="Huettel B."/>
            <person name="Schneeberger K."/>
        </authorList>
    </citation>
    <scope>NUCLEOTIDE SEQUENCE [LARGE SCALE GENOMIC DNA]</scope>
    <source>
        <strain evidence="4">SolTubOtavaFocal</strain>
        <tissue evidence="4">Leaves</tissue>
    </source>
</reference>
<evidence type="ECO:0000259" key="3">
    <source>
        <dbReference type="Pfam" id="PF20160"/>
    </source>
</evidence>
<evidence type="ECO:0000256" key="2">
    <source>
        <dbReference type="ARBA" id="ARBA00022737"/>
    </source>
</evidence>
<sequence>MKLFVDDRFALQSIQKLPTMYKELYMVSFANWKMQEMWYASRREISVLQVGDCQKEDMNAMLQKLLFSFLSMRQLKTHSRTISIKLKKHWFNDKFMGFAMYCGLPFRLPKLSRARHSAFSLCLGFEIKTKLVSEQASLDRPTLEDIIYLEVSNAVSSDRQDCFVFLQFDKTKVYFKGKGKEPFSINSPNDYCRFEVSLNSRISANWGNRPLYADDIEVMRLKWKSQLMKQDS</sequence>
<evidence type="ECO:0000313" key="4">
    <source>
        <dbReference type="EMBL" id="KAH0776411.1"/>
    </source>
</evidence>
<organism evidence="4 5">
    <name type="scientific">Solanum tuberosum</name>
    <name type="common">Potato</name>
    <dbReference type="NCBI Taxonomy" id="4113"/>
    <lineage>
        <taxon>Eukaryota</taxon>
        <taxon>Viridiplantae</taxon>
        <taxon>Streptophyta</taxon>
        <taxon>Embryophyta</taxon>
        <taxon>Tracheophyta</taxon>
        <taxon>Spermatophyta</taxon>
        <taxon>Magnoliopsida</taxon>
        <taxon>eudicotyledons</taxon>
        <taxon>Gunneridae</taxon>
        <taxon>Pentapetalae</taxon>
        <taxon>asterids</taxon>
        <taxon>lamiids</taxon>
        <taxon>Solanales</taxon>
        <taxon>Solanaceae</taxon>
        <taxon>Solanoideae</taxon>
        <taxon>Solaneae</taxon>
        <taxon>Solanum</taxon>
    </lineage>
</organism>
<comment type="caution">
    <text evidence="4">The sequence shown here is derived from an EMBL/GenBank/DDBJ whole genome shotgun (WGS) entry which is preliminary data.</text>
</comment>
<dbReference type="InterPro" id="IPR045344">
    <property type="entry name" value="C-JID"/>
</dbReference>
<name>A0ABQ7W6N0_SOLTU</name>
<keyword evidence="1" id="KW-0433">Leucine-rich repeat</keyword>
<gene>
    <name evidence="4" type="ORF">KY290_007822</name>
</gene>
<proteinExistence type="predicted"/>
<accession>A0ABQ7W6N0</accession>
<evidence type="ECO:0000256" key="1">
    <source>
        <dbReference type="ARBA" id="ARBA00022614"/>
    </source>
</evidence>
<evidence type="ECO:0000313" key="5">
    <source>
        <dbReference type="Proteomes" id="UP000826656"/>
    </source>
</evidence>
<dbReference type="Pfam" id="PF20160">
    <property type="entry name" value="C-JID"/>
    <property type="match status" value="1"/>
</dbReference>
<keyword evidence="2" id="KW-0677">Repeat</keyword>
<dbReference type="Proteomes" id="UP000826656">
    <property type="component" value="Unassembled WGS sequence"/>
</dbReference>
<protein>
    <recommendedName>
        <fullName evidence="3">C-JID domain-containing protein</fullName>
    </recommendedName>
</protein>
<keyword evidence="5" id="KW-1185">Reference proteome</keyword>
<dbReference type="EMBL" id="JAIVGD010000003">
    <property type="protein sequence ID" value="KAH0776411.1"/>
    <property type="molecule type" value="Genomic_DNA"/>
</dbReference>